<dbReference type="InterPro" id="IPR011583">
    <property type="entry name" value="Chitinase_II/V-like_cat"/>
</dbReference>
<dbReference type="RefSeq" id="WP_237851869.1">
    <property type="nucleotide sequence ID" value="NZ_JAKLWS010000001.1"/>
</dbReference>
<protein>
    <recommendedName>
        <fullName evidence="2">chitinase</fullName>
        <ecNumber evidence="2">3.2.1.14</ecNumber>
    </recommendedName>
</protein>
<evidence type="ECO:0000256" key="5">
    <source>
        <dbReference type="RuleBase" id="RU000489"/>
    </source>
</evidence>
<dbReference type="PANTHER" id="PTHR11177">
    <property type="entry name" value="CHITINASE"/>
    <property type="match status" value="1"/>
</dbReference>
<evidence type="ECO:0000256" key="7">
    <source>
        <dbReference type="SAM" id="SignalP"/>
    </source>
</evidence>
<name>A0ABS9K850_9BACT</name>
<feature type="domain" description="GH18" evidence="8">
    <location>
        <begin position="40"/>
        <end position="335"/>
    </location>
</feature>
<feature type="chain" id="PRO_5045325848" description="chitinase" evidence="7">
    <location>
        <begin position="25"/>
        <end position="335"/>
    </location>
</feature>
<evidence type="ECO:0000259" key="8">
    <source>
        <dbReference type="PROSITE" id="PS51910"/>
    </source>
</evidence>
<dbReference type="InterPro" id="IPR001579">
    <property type="entry name" value="Glyco_hydro_18_chit_AS"/>
</dbReference>
<accession>A0ABS9K850</accession>
<sequence>MPFKRHIILLATFSVLFLFFNSCSTTNLPENTHSKGNSDFRIVGYYSLEEALSVHPADVPFHLVTHINLWFLNPDSLGNYDLDLSGLSDFVEEANDNNVKVLFSIGGGGNYPHYDHLLTEDYRSELIDNLVDEVLKYNIDGVDVDLEGSAINENYEPFVVELGKELRNHDKMMTSAIAVYYKDQLTDRALAQYDFMNIMVYDRTGPWRPGQPGPHSTYQNAVDDLVYFKSERNLPEEKIVLGVPFYGYAFSTQPNSPPMSMNYDEITASFSGSEWVDEWEMTGGYTLYYNGIPTIINKTVLAKKEASGIMIWQLLGDTEDEKSLLKTINEVAYSY</sequence>
<evidence type="ECO:0000256" key="6">
    <source>
        <dbReference type="RuleBase" id="RU004453"/>
    </source>
</evidence>
<evidence type="ECO:0000313" key="10">
    <source>
        <dbReference type="Proteomes" id="UP001165366"/>
    </source>
</evidence>
<organism evidence="9 10">
    <name type="scientific">Rhodohalobacter sulfatireducens</name>
    <dbReference type="NCBI Taxonomy" id="2911366"/>
    <lineage>
        <taxon>Bacteria</taxon>
        <taxon>Pseudomonadati</taxon>
        <taxon>Balneolota</taxon>
        <taxon>Balneolia</taxon>
        <taxon>Balneolales</taxon>
        <taxon>Balneolaceae</taxon>
        <taxon>Rhodohalobacter</taxon>
    </lineage>
</organism>
<dbReference type="PROSITE" id="PS51910">
    <property type="entry name" value="GH18_2"/>
    <property type="match status" value="1"/>
</dbReference>
<dbReference type="SMART" id="SM00636">
    <property type="entry name" value="Glyco_18"/>
    <property type="match status" value="1"/>
</dbReference>
<proteinExistence type="inferred from homology"/>
<evidence type="ECO:0000256" key="2">
    <source>
        <dbReference type="ARBA" id="ARBA00012729"/>
    </source>
</evidence>
<comment type="catalytic activity">
    <reaction evidence="1">
        <text>Random endo-hydrolysis of N-acetyl-beta-D-glucosaminide (1-&gt;4)-beta-linkages in chitin and chitodextrins.</text>
        <dbReference type="EC" id="3.2.1.14"/>
    </reaction>
</comment>
<comment type="caution">
    <text evidence="9">The sequence shown here is derived from an EMBL/GenBank/DDBJ whole genome shotgun (WGS) entry which is preliminary data.</text>
</comment>
<evidence type="ECO:0000313" key="9">
    <source>
        <dbReference type="EMBL" id="MCG2587022.1"/>
    </source>
</evidence>
<keyword evidence="10" id="KW-1185">Reference proteome</keyword>
<evidence type="ECO:0000256" key="4">
    <source>
        <dbReference type="ARBA" id="ARBA00023295"/>
    </source>
</evidence>
<gene>
    <name evidence="9" type="ORF">L6773_00490</name>
</gene>
<dbReference type="Gene3D" id="3.40.5.30">
    <property type="entry name" value="(Trans)glycosidases - domain 2"/>
    <property type="match status" value="1"/>
</dbReference>
<dbReference type="Proteomes" id="UP001165366">
    <property type="component" value="Unassembled WGS sequence"/>
</dbReference>
<dbReference type="SUPFAM" id="SSF51445">
    <property type="entry name" value="(Trans)glycosidases"/>
    <property type="match status" value="1"/>
</dbReference>
<dbReference type="PROSITE" id="PS01095">
    <property type="entry name" value="GH18_1"/>
    <property type="match status" value="1"/>
</dbReference>
<reference evidence="9" key="2">
    <citation type="submission" date="2024-05" db="EMBL/GenBank/DDBJ databases">
        <title>Rhodohalobacter halophilus gen. nov., sp. nov., a moderately halophilic member of the family Balneolaceae.</title>
        <authorList>
            <person name="Xia J."/>
        </authorList>
    </citation>
    <scope>NUCLEOTIDE SEQUENCE</scope>
    <source>
        <strain evidence="9">WB101</strain>
    </source>
</reference>
<evidence type="ECO:0000256" key="3">
    <source>
        <dbReference type="ARBA" id="ARBA00022801"/>
    </source>
</evidence>
<dbReference type="InterPro" id="IPR017853">
    <property type="entry name" value="GH"/>
</dbReference>
<keyword evidence="4 5" id="KW-0326">Glycosidase</keyword>
<reference evidence="9" key="1">
    <citation type="submission" date="2022-01" db="EMBL/GenBank/DDBJ databases">
        <authorList>
            <person name="Wang Y."/>
        </authorList>
    </citation>
    <scope>NUCLEOTIDE SEQUENCE</scope>
    <source>
        <strain evidence="9">WB101</strain>
    </source>
</reference>
<dbReference type="EMBL" id="JAKLWS010000001">
    <property type="protein sequence ID" value="MCG2587022.1"/>
    <property type="molecule type" value="Genomic_DNA"/>
</dbReference>
<comment type="similarity">
    <text evidence="6">Belongs to the glycosyl hydrolase 18 family.</text>
</comment>
<dbReference type="Pfam" id="PF00704">
    <property type="entry name" value="Glyco_hydro_18"/>
    <property type="match status" value="1"/>
</dbReference>
<feature type="signal peptide" evidence="7">
    <location>
        <begin position="1"/>
        <end position="24"/>
    </location>
</feature>
<dbReference type="Gene3D" id="3.20.20.80">
    <property type="entry name" value="Glycosidases"/>
    <property type="match status" value="1"/>
</dbReference>
<dbReference type="GO" id="GO:0016787">
    <property type="term" value="F:hydrolase activity"/>
    <property type="evidence" value="ECO:0007669"/>
    <property type="project" value="UniProtKB-KW"/>
</dbReference>
<evidence type="ECO:0000256" key="1">
    <source>
        <dbReference type="ARBA" id="ARBA00000822"/>
    </source>
</evidence>
<keyword evidence="3 5" id="KW-0378">Hydrolase</keyword>
<dbReference type="EC" id="3.2.1.14" evidence="2"/>
<dbReference type="InterPro" id="IPR001223">
    <property type="entry name" value="Glyco_hydro18_cat"/>
</dbReference>
<keyword evidence="7" id="KW-0732">Signal</keyword>
<dbReference type="PANTHER" id="PTHR11177:SF317">
    <property type="entry name" value="CHITINASE 12-RELATED"/>
    <property type="match status" value="1"/>
</dbReference>
<dbReference type="InterPro" id="IPR050314">
    <property type="entry name" value="Glycosyl_Hydrlase_18"/>
</dbReference>